<proteinExistence type="predicted"/>
<dbReference type="SUPFAM" id="SSF52540">
    <property type="entry name" value="P-loop containing nucleoside triphosphate hydrolases"/>
    <property type="match status" value="1"/>
</dbReference>
<dbReference type="PANTHER" id="PTHR47157">
    <property type="entry name" value="CHROMODOMAIN-HELICASE-DNA-BINDING PROTEIN 1-LIKE"/>
    <property type="match status" value="1"/>
</dbReference>
<reference evidence="3 4" key="1">
    <citation type="journal article" date="2021" name="bioRxiv">
        <title>Chromosome-scale and haplotype-resolved genome assembly of a tetraploid potato cultivar.</title>
        <authorList>
            <person name="Sun H."/>
            <person name="Jiao W.-B."/>
            <person name="Krause K."/>
            <person name="Campoy J.A."/>
            <person name="Goel M."/>
            <person name="Folz-Donahue K."/>
            <person name="Kukat C."/>
            <person name="Huettel B."/>
            <person name="Schneeberger K."/>
        </authorList>
    </citation>
    <scope>NUCLEOTIDE SEQUENCE [LARGE SCALE GENOMIC DNA]</scope>
    <source>
        <strain evidence="3">SolTubOtavaFocal</strain>
        <tissue evidence="3">Leaves</tissue>
    </source>
</reference>
<dbReference type="Proteomes" id="UP000826656">
    <property type="component" value="Unassembled WGS sequence"/>
</dbReference>
<dbReference type="EMBL" id="JAIVGD010000003">
    <property type="protein sequence ID" value="KAH0776261.1"/>
    <property type="molecule type" value="Genomic_DNA"/>
</dbReference>
<organism evidence="3 4">
    <name type="scientific">Solanum tuberosum</name>
    <name type="common">Potato</name>
    <dbReference type="NCBI Taxonomy" id="4113"/>
    <lineage>
        <taxon>Eukaryota</taxon>
        <taxon>Viridiplantae</taxon>
        <taxon>Streptophyta</taxon>
        <taxon>Embryophyta</taxon>
        <taxon>Tracheophyta</taxon>
        <taxon>Spermatophyta</taxon>
        <taxon>Magnoliopsida</taxon>
        <taxon>eudicotyledons</taxon>
        <taxon>Gunneridae</taxon>
        <taxon>Pentapetalae</taxon>
        <taxon>asterids</taxon>
        <taxon>lamiids</taxon>
        <taxon>Solanales</taxon>
        <taxon>Solanaceae</taxon>
        <taxon>Solanoideae</taxon>
        <taxon>Solaneae</taxon>
        <taxon>Solanum</taxon>
    </lineage>
</organism>
<evidence type="ECO:0000313" key="3">
    <source>
        <dbReference type="EMBL" id="KAH0776261.1"/>
    </source>
</evidence>
<keyword evidence="2" id="KW-0067">ATP-binding</keyword>
<accession>A0ABQ7W686</accession>
<evidence type="ECO:0000256" key="1">
    <source>
        <dbReference type="ARBA" id="ARBA00022741"/>
    </source>
</evidence>
<keyword evidence="1" id="KW-0547">Nucleotide-binding</keyword>
<dbReference type="InterPro" id="IPR027417">
    <property type="entry name" value="P-loop_NTPase"/>
</dbReference>
<dbReference type="Gene3D" id="3.40.50.300">
    <property type="entry name" value="P-loop containing nucleotide triphosphate hydrolases"/>
    <property type="match status" value="1"/>
</dbReference>
<comment type="caution">
    <text evidence="3">The sequence shown here is derived from an EMBL/GenBank/DDBJ whole genome shotgun (WGS) entry which is preliminary data.</text>
</comment>
<gene>
    <name evidence="3" type="ORF">KY290_007672</name>
</gene>
<dbReference type="InterPro" id="IPR031053">
    <property type="entry name" value="ALC1"/>
</dbReference>
<keyword evidence="4" id="KW-1185">Reference proteome</keyword>
<dbReference type="PANTHER" id="PTHR47157:SF1">
    <property type="entry name" value="CHROMODOMAIN-HELICASE-DNA-BINDING PROTEIN 1-LIKE"/>
    <property type="match status" value="1"/>
</dbReference>
<evidence type="ECO:0008006" key="5">
    <source>
        <dbReference type="Google" id="ProtNLM"/>
    </source>
</evidence>
<sequence length="65" mass="7180">MRKYSYKCLDGSICAEERIVAIRSFSLNRSKFEAEQNAAFGFLISIRAGGVGLNLVAIDTVSDNY</sequence>
<evidence type="ECO:0000256" key="2">
    <source>
        <dbReference type="ARBA" id="ARBA00022840"/>
    </source>
</evidence>
<name>A0ABQ7W686_SOLTU</name>
<evidence type="ECO:0000313" key="4">
    <source>
        <dbReference type="Proteomes" id="UP000826656"/>
    </source>
</evidence>
<protein>
    <recommendedName>
        <fullName evidence="5">RNase H type-1 domain-containing protein</fullName>
    </recommendedName>
</protein>